<dbReference type="SUPFAM" id="SSF55073">
    <property type="entry name" value="Nucleotide cyclase"/>
    <property type="match status" value="1"/>
</dbReference>
<reference evidence="7" key="1">
    <citation type="journal article" date="2019" name="Int. J. Syst. Evol. Microbiol.">
        <title>The Global Catalogue of Microorganisms (GCM) 10K type strain sequencing project: providing services to taxonomists for standard genome sequencing and annotation.</title>
        <authorList>
            <consortium name="The Broad Institute Genomics Platform"/>
            <consortium name="The Broad Institute Genome Sequencing Center for Infectious Disease"/>
            <person name="Wu L."/>
            <person name="Ma J."/>
        </authorList>
    </citation>
    <scope>NUCLEOTIDE SEQUENCE [LARGE SCALE GENOMIC DNA]</scope>
    <source>
        <strain evidence="7">NBRC 102030</strain>
    </source>
</reference>
<dbReference type="InterPro" id="IPR043128">
    <property type="entry name" value="Rev_trsase/Diguanyl_cyclase"/>
</dbReference>
<proteinExistence type="predicted"/>
<dbReference type="Pfam" id="PF00072">
    <property type="entry name" value="Response_reg"/>
    <property type="match status" value="1"/>
</dbReference>
<evidence type="ECO:0000256" key="2">
    <source>
        <dbReference type="ARBA" id="ARBA00034247"/>
    </source>
</evidence>
<dbReference type="Proteomes" id="UP001157046">
    <property type="component" value="Unassembled WGS sequence"/>
</dbReference>
<evidence type="ECO:0000313" key="7">
    <source>
        <dbReference type="Proteomes" id="UP001157046"/>
    </source>
</evidence>
<evidence type="ECO:0000259" key="4">
    <source>
        <dbReference type="PROSITE" id="PS50110"/>
    </source>
</evidence>
<dbReference type="SUPFAM" id="SSF52172">
    <property type="entry name" value="CheY-like"/>
    <property type="match status" value="1"/>
</dbReference>
<organism evidence="6 7">
    <name type="scientific">Shewanella glacialipiscicola</name>
    <dbReference type="NCBI Taxonomy" id="614069"/>
    <lineage>
        <taxon>Bacteria</taxon>
        <taxon>Pseudomonadati</taxon>
        <taxon>Pseudomonadota</taxon>
        <taxon>Gammaproteobacteria</taxon>
        <taxon>Alteromonadales</taxon>
        <taxon>Shewanellaceae</taxon>
        <taxon>Shewanella</taxon>
    </lineage>
</organism>
<dbReference type="InterPro" id="IPR050469">
    <property type="entry name" value="Diguanylate_Cyclase"/>
</dbReference>
<keyword evidence="7" id="KW-1185">Reference proteome</keyword>
<evidence type="ECO:0000256" key="1">
    <source>
        <dbReference type="ARBA" id="ARBA00012528"/>
    </source>
</evidence>
<sequence>MDAADIMMPLETEKGKILVVDDQPLNIKILHQLLHEDYDMFMATNGQQAIALCQQLQPDLVLLDIEMPIMSGYDVCQQLKADPLTANIGVIFVTAHFDEVQEVKGFQLGAVDFIHKPINPIITTARVKNQFILKRQTDLLHSIALLDSLTGVANRRQFEQRLPEIWKHSCRTQSPLSVVMLDVDFFKLFNDRYGHQEGDQCLRLVAKAISAALKRSVDFVARYGGEEFICILPETPLLGAEHIAQNIVDTVQALHLEHLDSSFNEVTISAGVASIQPQNDVTWQTLIEAADQQLYLAKQNGRNQISGLVL</sequence>
<evidence type="ECO:0000313" key="6">
    <source>
        <dbReference type="EMBL" id="GMA83811.1"/>
    </source>
</evidence>
<name>A0ABQ6JAK2_9GAMM</name>
<comment type="caution">
    <text evidence="6">The sequence shown here is derived from an EMBL/GenBank/DDBJ whole genome shotgun (WGS) entry which is preliminary data.</text>
</comment>
<dbReference type="RefSeq" id="WP_220772068.1">
    <property type="nucleotide sequence ID" value="NZ_BPFC01000002.1"/>
</dbReference>
<dbReference type="PANTHER" id="PTHR45138">
    <property type="entry name" value="REGULATORY COMPONENTS OF SENSORY TRANSDUCTION SYSTEM"/>
    <property type="match status" value="1"/>
</dbReference>
<evidence type="ECO:0000259" key="5">
    <source>
        <dbReference type="PROSITE" id="PS50887"/>
    </source>
</evidence>
<dbReference type="NCBIfam" id="TIGR00254">
    <property type="entry name" value="GGDEF"/>
    <property type="match status" value="1"/>
</dbReference>
<dbReference type="EMBL" id="BSUY01000001">
    <property type="protein sequence ID" value="GMA83811.1"/>
    <property type="molecule type" value="Genomic_DNA"/>
</dbReference>
<protein>
    <recommendedName>
        <fullName evidence="1">diguanylate cyclase</fullName>
        <ecNumber evidence="1">2.7.7.65</ecNumber>
    </recommendedName>
</protein>
<dbReference type="InterPro" id="IPR001789">
    <property type="entry name" value="Sig_transdc_resp-reg_receiver"/>
</dbReference>
<accession>A0ABQ6JAK2</accession>
<dbReference type="InterPro" id="IPR000160">
    <property type="entry name" value="GGDEF_dom"/>
</dbReference>
<feature type="domain" description="Response regulatory" evidence="4">
    <location>
        <begin position="16"/>
        <end position="131"/>
    </location>
</feature>
<dbReference type="Pfam" id="PF00990">
    <property type="entry name" value="GGDEF"/>
    <property type="match status" value="1"/>
</dbReference>
<keyword evidence="3" id="KW-0597">Phosphoprotein</keyword>
<dbReference type="EC" id="2.7.7.65" evidence="1"/>
<dbReference type="PROSITE" id="PS50887">
    <property type="entry name" value="GGDEF"/>
    <property type="match status" value="1"/>
</dbReference>
<dbReference type="SMART" id="SM00267">
    <property type="entry name" value="GGDEF"/>
    <property type="match status" value="1"/>
</dbReference>
<feature type="domain" description="GGDEF" evidence="5">
    <location>
        <begin position="174"/>
        <end position="310"/>
    </location>
</feature>
<evidence type="ECO:0000256" key="3">
    <source>
        <dbReference type="PROSITE-ProRule" id="PRU00169"/>
    </source>
</evidence>
<comment type="catalytic activity">
    <reaction evidence="2">
        <text>2 GTP = 3',3'-c-di-GMP + 2 diphosphate</text>
        <dbReference type="Rhea" id="RHEA:24898"/>
        <dbReference type="ChEBI" id="CHEBI:33019"/>
        <dbReference type="ChEBI" id="CHEBI:37565"/>
        <dbReference type="ChEBI" id="CHEBI:58805"/>
        <dbReference type="EC" id="2.7.7.65"/>
    </reaction>
</comment>
<dbReference type="PANTHER" id="PTHR45138:SF9">
    <property type="entry name" value="DIGUANYLATE CYCLASE DGCM-RELATED"/>
    <property type="match status" value="1"/>
</dbReference>
<dbReference type="Gene3D" id="3.40.50.2300">
    <property type="match status" value="1"/>
</dbReference>
<feature type="modified residue" description="4-aspartylphosphate" evidence="3">
    <location>
        <position position="64"/>
    </location>
</feature>
<dbReference type="Gene3D" id="3.30.70.270">
    <property type="match status" value="1"/>
</dbReference>
<dbReference type="InterPro" id="IPR029787">
    <property type="entry name" value="Nucleotide_cyclase"/>
</dbReference>
<dbReference type="CDD" id="cd01949">
    <property type="entry name" value="GGDEF"/>
    <property type="match status" value="1"/>
</dbReference>
<gene>
    <name evidence="6" type="ORF">GCM10025855_33440</name>
</gene>
<dbReference type="PROSITE" id="PS50110">
    <property type="entry name" value="RESPONSE_REGULATORY"/>
    <property type="match status" value="1"/>
</dbReference>
<dbReference type="InterPro" id="IPR011006">
    <property type="entry name" value="CheY-like_superfamily"/>
</dbReference>
<dbReference type="SMART" id="SM00448">
    <property type="entry name" value="REC"/>
    <property type="match status" value="1"/>
</dbReference>